<organism evidence="6 7">
    <name type="scientific">Rubus argutus</name>
    <name type="common">Southern blackberry</name>
    <dbReference type="NCBI Taxonomy" id="59490"/>
    <lineage>
        <taxon>Eukaryota</taxon>
        <taxon>Viridiplantae</taxon>
        <taxon>Streptophyta</taxon>
        <taxon>Embryophyta</taxon>
        <taxon>Tracheophyta</taxon>
        <taxon>Spermatophyta</taxon>
        <taxon>Magnoliopsida</taxon>
        <taxon>eudicotyledons</taxon>
        <taxon>Gunneridae</taxon>
        <taxon>Pentapetalae</taxon>
        <taxon>rosids</taxon>
        <taxon>fabids</taxon>
        <taxon>Rosales</taxon>
        <taxon>Rosaceae</taxon>
        <taxon>Rosoideae</taxon>
        <taxon>Rosoideae incertae sedis</taxon>
        <taxon>Rubus</taxon>
    </lineage>
</organism>
<dbReference type="GO" id="GO:0008757">
    <property type="term" value="F:S-adenosylmethionine-dependent methyltransferase activity"/>
    <property type="evidence" value="ECO:0007669"/>
    <property type="project" value="TreeGrafter"/>
</dbReference>
<evidence type="ECO:0000256" key="2">
    <source>
        <dbReference type="ARBA" id="ARBA00022603"/>
    </source>
</evidence>
<comment type="caution">
    <text evidence="6">The sequence shown here is derived from an EMBL/GenBank/DDBJ whole genome shotgun (WGS) entry which is preliminary data.</text>
</comment>
<keyword evidence="4" id="KW-0949">S-adenosyl-L-methionine</keyword>
<evidence type="ECO:0008006" key="8">
    <source>
        <dbReference type="Google" id="ProtNLM"/>
    </source>
</evidence>
<evidence type="ECO:0000256" key="1">
    <source>
        <dbReference type="ARBA" id="ARBA00002334"/>
    </source>
</evidence>
<name>A0AAW1YGF0_RUBAR</name>
<reference evidence="6 7" key="1">
    <citation type="journal article" date="2023" name="G3 (Bethesda)">
        <title>A chromosome-length genome assembly and annotation of blackberry (Rubus argutus, cv. 'Hillquist').</title>
        <authorList>
            <person name="Bruna T."/>
            <person name="Aryal R."/>
            <person name="Dudchenko O."/>
            <person name="Sargent D.J."/>
            <person name="Mead D."/>
            <person name="Buti M."/>
            <person name="Cavallini A."/>
            <person name="Hytonen T."/>
            <person name="Andres J."/>
            <person name="Pham M."/>
            <person name="Weisz D."/>
            <person name="Mascagni F."/>
            <person name="Usai G."/>
            <person name="Natali L."/>
            <person name="Bassil N."/>
            <person name="Fernandez G.E."/>
            <person name="Lomsadze A."/>
            <person name="Armour M."/>
            <person name="Olukolu B."/>
            <person name="Poorten T."/>
            <person name="Britton C."/>
            <person name="Davik J."/>
            <person name="Ashrafi H."/>
            <person name="Aiden E.L."/>
            <person name="Borodovsky M."/>
            <person name="Worthington M."/>
        </authorList>
    </citation>
    <scope>NUCLEOTIDE SEQUENCE [LARGE SCALE GENOMIC DNA]</scope>
    <source>
        <strain evidence="6">PI 553951</strain>
    </source>
</reference>
<dbReference type="InterPro" id="IPR002935">
    <property type="entry name" value="SAM_O-MeTrfase"/>
</dbReference>
<sequence length="190" mass="21331">MENTRKQYILKTCVYPREPNPLNELRIATANHPMACMGDAGQLMAMLLKLLNPKNAIEIGVFTGYSLLLTALTIPDDGKVVSICSAYSRQTLGKPREGREFRLCFVDADKNNYWNYHKRLMKLIKIGGLVIYDNTLWGGTVALPEGDVAEAKREWRQCAIEFNKLVSADPCIEMSQVPLGDGITICRFIC</sequence>
<comment type="function">
    <text evidence="1">Methylates caffeoyl-CoA to feruloyl-CoA and 5-hydroxyferuloyl-CoA to sinapoyl-CoA. Plays a role in the synthesis of feruloylated polysaccharides. Involved in the reinforcement of the plant cell wall. Also involved in the responding to wounding or pathogen challenge by the increased formation of cell wall-bound ferulic acid polymers.</text>
</comment>
<dbReference type="Gene3D" id="3.40.50.150">
    <property type="entry name" value="Vaccinia Virus protein VP39"/>
    <property type="match status" value="2"/>
</dbReference>
<accession>A0AAW1YGF0</accession>
<evidence type="ECO:0000313" key="7">
    <source>
        <dbReference type="Proteomes" id="UP001457282"/>
    </source>
</evidence>
<dbReference type="Pfam" id="PF01596">
    <property type="entry name" value="Methyltransf_3"/>
    <property type="match status" value="2"/>
</dbReference>
<dbReference type="InterPro" id="IPR050362">
    <property type="entry name" value="Cation-dep_OMT"/>
</dbReference>
<keyword evidence="7" id="KW-1185">Reference proteome</keyword>
<dbReference type="PANTHER" id="PTHR10509:SF98">
    <property type="entry name" value="CAFFEOYL-COA O-METHYLTRANSFERASE"/>
    <property type="match status" value="1"/>
</dbReference>
<keyword evidence="2" id="KW-0489">Methyltransferase</keyword>
<keyword evidence="3" id="KW-0808">Transferase</keyword>
<dbReference type="GO" id="GO:0032259">
    <property type="term" value="P:methylation"/>
    <property type="evidence" value="ECO:0007669"/>
    <property type="project" value="UniProtKB-KW"/>
</dbReference>
<dbReference type="PROSITE" id="PS51682">
    <property type="entry name" value="SAM_OMT_I"/>
    <property type="match status" value="1"/>
</dbReference>
<protein>
    <recommendedName>
        <fullName evidence="8">Caffeoyl-CoA O-methyltransferase</fullName>
    </recommendedName>
</protein>
<dbReference type="PANTHER" id="PTHR10509">
    <property type="entry name" value="O-METHYLTRANSFERASE-RELATED"/>
    <property type="match status" value="1"/>
</dbReference>
<dbReference type="InterPro" id="IPR029063">
    <property type="entry name" value="SAM-dependent_MTases_sf"/>
</dbReference>
<dbReference type="GO" id="GO:0008171">
    <property type="term" value="F:O-methyltransferase activity"/>
    <property type="evidence" value="ECO:0007669"/>
    <property type="project" value="InterPro"/>
</dbReference>
<comment type="similarity">
    <text evidence="5">Belongs to the class I-like SAM-binding methyltransferase superfamily. Cation-dependent O-methyltransferase family.</text>
</comment>
<proteinExistence type="inferred from homology"/>
<dbReference type="SUPFAM" id="SSF53335">
    <property type="entry name" value="S-adenosyl-L-methionine-dependent methyltransferases"/>
    <property type="match status" value="1"/>
</dbReference>
<dbReference type="Proteomes" id="UP001457282">
    <property type="component" value="Unassembled WGS sequence"/>
</dbReference>
<evidence type="ECO:0000256" key="3">
    <source>
        <dbReference type="ARBA" id="ARBA00022679"/>
    </source>
</evidence>
<gene>
    <name evidence="6" type="ORF">M0R45_003503</name>
</gene>
<evidence type="ECO:0000256" key="5">
    <source>
        <dbReference type="ARBA" id="ARBA00023453"/>
    </source>
</evidence>
<dbReference type="AlphaFoldDB" id="A0AAW1YGF0"/>
<evidence type="ECO:0000313" key="6">
    <source>
        <dbReference type="EMBL" id="KAK9947907.1"/>
    </source>
</evidence>
<dbReference type="EMBL" id="JBEDUW010000001">
    <property type="protein sequence ID" value="KAK9947907.1"/>
    <property type="molecule type" value="Genomic_DNA"/>
</dbReference>
<evidence type="ECO:0000256" key="4">
    <source>
        <dbReference type="ARBA" id="ARBA00022691"/>
    </source>
</evidence>